<dbReference type="GO" id="GO:0005634">
    <property type="term" value="C:nucleus"/>
    <property type="evidence" value="ECO:0007669"/>
    <property type="project" value="TreeGrafter"/>
</dbReference>
<sequence length="583" mass="65961">MEEQKKKRWSVTYTKHIKQKRKLYQDGFLDLHTSTCKVILYDDCEKLLECRILRKDEDVTSGETLTFNAYLVDVGDPEGDHEDDDLNFHKLKNNSNSSELRKANSQKNKVRSSNLTPSQKIIREFKDSELQKCGAPQISPNRMEPNTTEMQVLYTTQLTQRAKKYHDGFLRLSVCGSMGRKVMLFDQSRKLLDSRFLKKDEVVTSGESIAFDAYMVEIGECERNLGEGKNRNNVGVRHGEQNKYESDGIVKKEFKTTEEHIPGATESNAYTMQTKIEEWQVLYTTHVTQKAKKYHEGILRLANYESRGRQIMLYDASKKLLNSRFLKKDEVIRSGESIAFDAHLVDIGEPEGNHHQDLKNSCAQISSCNITGEKMIHRKQNCQTANKLVLNGKPQNYTCPKEYLQLNSTVSNIDDLKLRKSFSANKPFRDAQQILSVLQKPLAKEIVNVSACSNNGGMRQVSSTKKLQDVPEEDCQFQGISTVCYGSREVDIGKSPRVISPEARLISGGSGGQLSKDTDAGNSHQSDSNNLQANTQYLNEAFVFGTSSSIRCPPEPVEDKHNNSEDLKIAMETDECPSFDLGF</sequence>
<evidence type="ECO:0000313" key="3">
    <source>
        <dbReference type="EMBL" id="GKV35128.1"/>
    </source>
</evidence>
<organism evidence="3 4">
    <name type="scientific">Rubroshorea leprosula</name>
    <dbReference type="NCBI Taxonomy" id="152421"/>
    <lineage>
        <taxon>Eukaryota</taxon>
        <taxon>Viridiplantae</taxon>
        <taxon>Streptophyta</taxon>
        <taxon>Embryophyta</taxon>
        <taxon>Tracheophyta</taxon>
        <taxon>Spermatophyta</taxon>
        <taxon>Magnoliopsida</taxon>
        <taxon>eudicotyledons</taxon>
        <taxon>Gunneridae</taxon>
        <taxon>Pentapetalae</taxon>
        <taxon>rosids</taxon>
        <taxon>malvids</taxon>
        <taxon>Malvales</taxon>
        <taxon>Dipterocarpaceae</taxon>
        <taxon>Rubroshorea</taxon>
    </lineage>
</organism>
<dbReference type="InterPro" id="IPR018838">
    <property type="entry name" value="ZGRF1-like_N"/>
</dbReference>
<evidence type="ECO:0000313" key="4">
    <source>
        <dbReference type="Proteomes" id="UP001054252"/>
    </source>
</evidence>
<feature type="domain" description="5'-3' DNA helicase ZGRF1-like N-terminal" evidence="2">
    <location>
        <begin position="276"/>
        <end position="358"/>
    </location>
</feature>
<feature type="compositionally biased region" description="Polar residues" evidence="1">
    <location>
        <begin position="93"/>
        <end position="115"/>
    </location>
</feature>
<evidence type="ECO:0000259" key="2">
    <source>
        <dbReference type="Pfam" id="PF10382"/>
    </source>
</evidence>
<dbReference type="EMBL" id="BPVZ01000109">
    <property type="protein sequence ID" value="GKV35128.1"/>
    <property type="molecule type" value="Genomic_DNA"/>
</dbReference>
<proteinExistence type="predicted"/>
<dbReference type="PANTHER" id="PTHR28535:SF1">
    <property type="entry name" value="PROTEIN ZGRF1"/>
    <property type="match status" value="1"/>
</dbReference>
<reference evidence="3 4" key="1">
    <citation type="journal article" date="2021" name="Commun. Biol.">
        <title>The genome of Shorea leprosula (Dipterocarpaceae) highlights the ecological relevance of drought in aseasonal tropical rainforests.</title>
        <authorList>
            <person name="Ng K.K.S."/>
            <person name="Kobayashi M.J."/>
            <person name="Fawcett J.A."/>
            <person name="Hatakeyama M."/>
            <person name="Paape T."/>
            <person name="Ng C.H."/>
            <person name="Ang C.C."/>
            <person name="Tnah L.H."/>
            <person name="Lee C.T."/>
            <person name="Nishiyama T."/>
            <person name="Sese J."/>
            <person name="O'Brien M.J."/>
            <person name="Copetti D."/>
            <person name="Mohd Noor M.I."/>
            <person name="Ong R.C."/>
            <person name="Putra M."/>
            <person name="Sireger I.Z."/>
            <person name="Indrioko S."/>
            <person name="Kosugi Y."/>
            <person name="Izuno A."/>
            <person name="Isagi Y."/>
            <person name="Lee S.L."/>
            <person name="Shimizu K.K."/>
        </authorList>
    </citation>
    <scope>NUCLEOTIDE SEQUENCE [LARGE SCALE GENOMIC DNA]</scope>
    <source>
        <strain evidence="3">214</strain>
    </source>
</reference>
<dbReference type="Proteomes" id="UP001054252">
    <property type="component" value="Unassembled WGS sequence"/>
</dbReference>
<dbReference type="InterPro" id="IPR052800">
    <property type="entry name" value="DNA_Repair_Helicase_ZGRF1"/>
</dbReference>
<dbReference type="GO" id="GO:0035861">
    <property type="term" value="C:site of double-strand break"/>
    <property type="evidence" value="ECO:0007669"/>
    <property type="project" value="TreeGrafter"/>
</dbReference>
<feature type="domain" description="5'-3' DNA helicase ZGRF1-like N-terminal" evidence="2">
    <location>
        <begin position="7"/>
        <end position="84"/>
    </location>
</feature>
<dbReference type="Pfam" id="PF10382">
    <property type="entry name" value="ZGRF1-like_N"/>
    <property type="match status" value="3"/>
</dbReference>
<comment type="caution">
    <text evidence="3">The sequence shown here is derived from an EMBL/GenBank/DDBJ whole genome shotgun (WGS) entry which is preliminary data.</text>
</comment>
<accession>A0AAV5LD02</accession>
<dbReference type="AlphaFoldDB" id="A0AAV5LD02"/>
<dbReference type="GO" id="GO:0006302">
    <property type="term" value="P:double-strand break repair"/>
    <property type="evidence" value="ECO:0007669"/>
    <property type="project" value="TreeGrafter"/>
</dbReference>
<feature type="domain" description="5'-3' DNA helicase ZGRF1-like N-terminal" evidence="2">
    <location>
        <begin position="149"/>
        <end position="223"/>
    </location>
</feature>
<gene>
    <name evidence="3" type="ORF">SLEP1_g43441</name>
</gene>
<name>A0AAV5LD02_9ROSI</name>
<evidence type="ECO:0000256" key="1">
    <source>
        <dbReference type="SAM" id="MobiDB-lite"/>
    </source>
</evidence>
<protein>
    <recommendedName>
        <fullName evidence="2">5'-3' DNA helicase ZGRF1-like N-terminal domain-containing protein</fullName>
    </recommendedName>
</protein>
<feature type="compositionally biased region" description="Polar residues" evidence="1">
    <location>
        <begin position="520"/>
        <end position="530"/>
    </location>
</feature>
<keyword evidence="4" id="KW-1185">Reference proteome</keyword>
<feature type="region of interest" description="Disordered" evidence="1">
    <location>
        <begin position="503"/>
        <end position="530"/>
    </location>
</feature>
<feature type="region of interest" description="Disordered" evidence="1">
    <location>
        <begin position="90"/>
        <end position="115"/>
    </location>
</feature>
<dbReference type="PANTHER" id="PTHR28535">
    <property type="entry name" value="ZINC FINGER GRF-TYPE CONTAINING 1"/>
    <property type="match status" value="1"/>
</dbReference>